<comment type="caution">
    <text evidence="3">The sequence shown here is derived from an EMBL/GenBank/DDBJ whole genome shotgun (WGS) entry which is preliminary data.</text>
</comment>
<evidence type="ECO:0000313" key="4">
    <source>
        <dbReference type="Proteomes" id="UP000776276"/>
    </source>
</evidence>
<keyword evidence="4" id="KW-1185">Reference proteome</keyword>
<keyword evidence="1" id="KW-0732">Signal</keyword>
<feature type="chain" id="PRO_5045875765" evidence="1">
    <location>
        <begin position="17"/>
        <end position="138"/>
    </location>
</feature>
<reference evidence="3 4" key="1">
    <citation type="submission" date="2021-06" db="EMBL/GenBank/DDBJ databases">
        <title>Sphingomonas sp. XMGL2, whole genome shotgun sequencing project.</title>
        <authorList>
            <person name="Zhao G."/>
            <person name="Shen L."/>
        </authorList>
    </citation>
    <scope>NUCLEOTIDE SEQUENCE [LARGE SCALE GENOMIC DNA]</scope>
    <source>
        <strain evidence="3 4">XMGL2</strain>
    </source>
</reference>
<evidence type="ECO:0000256" key="1">
    <source>
        <dbReference type="SAM" id="SignalP"/>
    </source>
</evidence>
<organism evidence="3 4">
    <name type="scientific">Sphingomonas quercus</name>
    <dbReference type="NCBI Taxonomy" id="2842451"/>
    <lineage>
        <taxon>Bacteria</taxon>
        <taxon>Pseudomonadati</taxon>
        <taxon>Pseudomonadota</taxon>
        <taxon>Alphaproteobacteria</taxon>
        <taxon>Sphingomonadales</taxon>
        <taxon>Sphingomonadaceae</taxon>
        <taxon>Sphingomonas</taxon>
    </lineage>
</organism>
<dbReference type="Pfam" id="PF14534">
    <property type="entry name" value="DUF4440"/>
    <property type="match status" value="1"/>
</dbReference>
<dbReference type="InterPro" id="IPR027843">
    <property type="entry name" value="DUF4440"/>
</dbReference>
<feature type="signal peptide" evidence="1">
    <location>
        <begin position="1"/>
        <end position="16"/>
    </location>
</feature>
<protein>
    <submittedName>
        <fullName evidence="3">Nuclear transport factor 2 family protein</fullName>
    </submittedName>
</protein>
<feature type="domain" description="DUF4440" evidence="2">
    <location>
        <begin position="22"/>
        <end position="129"/>
    </location>
</feature>
<dbReference type="RefSeq" id="WP_216322650.1">
    <property type="nucleotide sequence ID" value="NZ_JAHKRT010000003.1"/>
</dbReference>
<proteinExistence type="predicted"/>
<name>A0ABS6BHD7_9SPHN</name>
<gene>
    <name evidence="3" type="ORF">KOF26_07560</name>
</gene>
<evidence type="ECO:0000259" key="2">
    <source>
        <dbReference type="Pfam" id="PF14534"/>
    </source>
</evidence>
<sequence>MFAAVAALMLAGSAPAATEAAIRAASREFDDAQLHGDRAVLERYLAPDFLFVRGSGKVTGRQEFIDTFAGGTLKLEPFTIVNRSFVGLGADAGIMAAEGTMRGTANGKPFVDHFRFADTFLRRGGRWQVVYVQVTPLP</sequence>
<dbReference type="Proteomes" id="UP000776276">
    <property type="component" value="Unassembled WGS sequence"/>
</dbReference>
<accession>A0ABS6BHD7</accession>
<evidence type="ECO:0000313" key="3">
    <source>
        <dbReference type="EMBL" id="MBU3077720.1"/>
    </source>
</evidence>
<dbReference type="EMBL" id="JAHKRT010000003">
    <property type="protein sequence ID" value="MBU3077720.1"/>
    <property type="molecule type" value="Genomic_DNA"/>
</dbReference>